<sequence length="180" mass="19581">MPVMDVFLIAKASSEHLRPSRVQAKTLNQLIAASYLLTAAITVTTTFMIAYRVHSFSQKGPINSSASSLKRVIEIVTQSAVLYTLTAPLNAVLALFPDSESAVLEAARDYTYDFFLFSAGFAPTIMVARVAHNAHMAEISSTSGRLSTLEFQNNSSNYKSSSGPAYQTAHVSFPPQREIL</sequence>
<evidence type="ECO:0000256" key="1">
    <source>
        <dbReference type="SAM" id="Phobius"/>
    </source>
</evidence>
<keyword evidence="1" id="KW-1133">Transmembrane helix</keyword>
<dbReference type="Proteomes" id="UP000284706">
    <property type="component" value="Unassembled WGS sequence"/>
</dbReference>
<reference evidence="2 3" key="1">
    <citation type="journal article" date="2018" name="Evol. Lett.">
        <title>Horizontal gene cluster transfer increased hallucinogenic mushroom diversity.</title>
        <authorList>
            <person name="Reynolds H.T."/>
            <person name="Vijayakumar V."/>
            <person name="Gluck-Thaler E."/>
            <person name="Korotkin H.B."/>
            <person name="Matheny P.B."/>
            <person name="Slot J.C."/>
        </authorList>
    </citation>
    <scope>NUCLEOTIDE SEQUENCE [LARGE SCALE GENOMIC DNA]</scope>
    <source>
        <strain evidence="2 3">SRW20</strain>
    </source>
</reference>
<comment type="caution">
    <text evidence="2">The sequence shown here is derived from an EMBL/GenBank/DDBJ whole genome shotgun (WGS) entry which is preliminary data.</text>
</comment>
<proteinExistence type="predicted"/>
<name>A0A409W3W2_9AGAR</name>
<gene>
    <name evidence="2" type="ORF">CVT26_014804</name>
</gene>
<dbReference type="InParanoid" id="A0A409W3W2"/>
<evidence type="ECO:0000313" key="3">
    <source>
        <dbReference type="Proteomes" id="UP000284706"/>
    </source>
</evidence>
<keyword evidence="1" id="KW-0472">Membrane</keyword>
<evidence type="ECO:0000313" key="2">
    <source>
        <dbReference type="EMBL" id="PPQ73199.1"/>
    </source>
</evidence>
<feature type="transmembrane region" description="Helical" evidence="1">
    <location>
        <begin position="30"/>
        <end position="51"/>
    </location>
</feature>
<dbReference type="OrthoDB" id="3038148at2759"/>
<feature type="transmembrane region" description="Helical" evidence="1">
    <location>
        <begin position="72"/>
        <end position="94"/>
    </location>
</feature>
<organism evidence="2 3">
    <name type="scientific">Gymnopilus dilepis</name>
    <dbReference type="NCBI Taxonomy" id="231916"/>
    <lineage>
        <taxon>Eukaryota</taxon>
        <taxon>Fungi</taxon>
        <taxon>Dikarya</taxon>
        <taxon>Basidiomycota</taxon>
        <taxon>Agaricomycotina</taxon>
        <taxon>Agaricomycetes</taxon>
        <taxon>Agaricomycetidae</taxon>
        <taxon>Agaricales</taxon>
        <taxon>Agaricineae</taxon>
        <taxon>Hymenogastraceae</taxon>
        <taxon>Gymnopilus</taxon>
    </lineage>
</organism>
<keyword evidence="1" id="KW-0812">Transmembrane</keyword>
<dbReference type="EMBL" id="NHYE01005418">
    <property type="protein sequence ID" value="PPQ73199.1"/>
    <property type="molecule type" value="Genomic_DNA"/>
</dbReference>
<accession>A0A409W3W2</accession>
<dbReference type="AlphaFoldDB" id="A0A409W3W2"/>
<feature type="transmembrane region" description="Helical" evidence="1">
    <location>
        <begin position="114"/>
        <end position="131"/>
    </location>
</feature>
<keyword evidence="3" id="KW-1185">Reference proteome</keyword>
<protein>
    <submittedName>
        <fullName evidence="2">Uncharacterized protein</fullName>
    </submittedName>
</protein>